<proteinExistence type="predicted"/>
<evidence type="ECO:0000256" key="2">
    <source>
        <dbReference type="SAM" id="MobiDB-lite"/>
    </source>
</evidence>
<feature type="region of interest" description="Disordered" evidence="2">
    <location>
        <begin position="246"/>
        <end position="371"/>
    </location>
</feature>
<feature type="chain" id="PRO_5040211187" evidence="3">
    <location>
        <begin position="20"/>
        <end position="649"/>
    </location>
</feature>
<keyword evidence="1" id="KW-0677">Repeat</keyword>
<evidence type="ECO:0000259" key="4">
    <source>
        <dbReference type="PROSITE" id="PS51212"/>
    </source>
</evidence>
<dbReference type="EMBL" id="VNKQ01000003">
    <property type="protein sequence ID" value="KAG0652200.1"/>
    <property type="molecule type" value="Genomic_DNA"/>
</dbReference>
<evidence type="ECO:0000313" key="6">
    <source>
        <dbReference type="Proteomes" id="UP000785200"/>
    </source>
</evidence>
<sequence length="649" mass="67191">MLNLKSFFAASAALTLVSGISVDVVRRNEEPAQPSCTDFTPFVYAGCFTDPSSPERALLYDSGLDTQNMTVEKCVAFCKGNDYKYAGLEYYGECFCGATVNGPQIDNSQCTFPCTGDKNEVCGGNDIISVYQDTTFPTVDKTAISDYQPMGCYSEGSPGRSLAWRQDQIAETSMTVESCLSACKDGGFSFAGIEYGQECYCGVVLGNGTVPLPAISCSFPCTGNSAETCGGSSALNLYVAKDLESTEPCDAPQQSSSSSSSSSSSVPTSTPTSSPTTFTSSSTSASSSSSSSVPMSTPNSSLTSSQSSSCSTTTSSSSSSSVPTSTPTLSLTSSQSSSSSTTTSSSSLTPSSTSCTTTLKPVTTTPTTSTTKTTASLCTSTVTVSPSATCEYKCGKWCSSPLPNFSDSDSCGKAVAACSVQLASCFLQAGFPESLNCFEFSAWCSKVSTYCGNSCPGKSCSNSECKSKYPPSGPASPSPTLSTSVYTCPPASATPSKTSSSSTIVSTTSCVPVPTNSNICSQPNNPSNGYTSSSPVGGIALPCLTCNNLKSEFNSGNCFKLYTSPDSSRCPSYSRSGSHGPGQGCKDACDSQFTSCMDTYAQGCKNNKRGDNYSSASQKCKNQWNDCYSANSRVSVSSSRCGGFNSGWW</sequence>
<gene>
    <name evidence="5" type="ORF">D0Z07_1286</name>
</gene>
<feature type="signal peptide" evidence="3">
    <location>
        <begin position="1"/>
        <end position="19"/>
    </location>
</feature>
<dbReference type="PANTHER" id="PTHR45964">
    <property type="entry name" value="WSCD FAMILY MEMBER CG9164"/>
    <property type="match status" value="1"/>
</dbReference>
<dbReference type="InterPro" id="IPR002889">
    <property type="entry name" value="WSC_carb-bd"/>
</dbReference>
<evidence type="ECO:0000256" key="3">
    <source>
        <dbReference type="SAM" id="SignalP"/>
    </source>
</evidence>
<comment type="caution">
    <text evidence="5">The sequence shown here is derived from an EMBL/GenBank/DDBJ whole genome shotgun (WGS) entry which is preliminary data.</text>
</comment>
<dbReference type="Pfam" id="PF01822">
    <property type="entry name" value="WSC"/>
    <property type="match status" value="2"/>
</dbReference>
<feature type="compositionally biased region" description="Low complexity" evidence="2">
    <location>
        <begin position="255"/>
        <end position="371"/>
    </location>
</feature>
<organism evidence="5 6">
    <name type="scientific">Hyphodiscus hymeniophilus</name>
    <dbReference type="NCBI Taxonomy" id="353542"/>
    <lineage>
        <taxon>Eukaryota</taxon>
        <taxon>Fungi</taxon>
        <taxon>Dikarya</taxon>
        <taxon>Ascomycota</taxon>
        <taxon>Pezizomycotina</taxon>
        <taxon>Leotiomycetes</taxon>
        <taxon>Helotiales</taxon>
        <taxon>Hyphodiscaceae</taxon>
        <taxon>Hyphodiscus</taxon>
    </lineage>
</organism>
<keyword evidence="3" id="KW-0732">Signal</keyword>
<dbReference type="PROSITE" id="PS51212">
    <property type="entry name" value="WSC"/>
    <property type="match status" value="2"/>
</dbReference>
<dbReference type="AlphaFoldDB" id="A0A9P7B0H8"/>
<dbReference type="Proteomes" id="UP000785200">
    <property type="component" value="Unassembled WGS sequence"/>
</dbReference>
<dbReference type="OrthoDB" id="2019572at2759"/>
<dbReference type="InterPro" id="IPR051589">
    <property type="entry name" value="Sialate-O-sulfotransferase"/>
</dbReference>
<name>A0A9P7B0H8_9HELO</name>
<keyword evidence="6" id="KW-1185">Reference proteome</keyword>
<accession>A0A9P7B0H8</accession>
<dbReference type="PANTHER" id="PTHR45964:SF5">
    <property type="entry name" value="WSCD FAMILY MEMBER CG9164"/>
    <property type="match status" value="1"/>
</dbReference>
<reference evidence="5" key="1">
    <citation type="submission" date="2019-07" db="EMBL/GenBank/DDBJ databases">
        <title>Hyphodiscus hymeniophilus genome sequencing and assembly.</title>
        <authorList>
            <person name="Kramer G."/>
            <person name="Nodwell J."/>
        </authorList>
    </citation>
    <scope>NUCLEOTIDE SEQUENCE</scope>
    <source>
        <strain evidence="5">ATCC 34498</strain>
    </source>
</reference>
<evidence type="ECO:0000313" key="5">
    <source>
        <dbReference type="EMBL" id="KAG0652200.1"/>
    </source>
</evidence>
<feature type="domain" description="WSC" evidence="4">
    <location>
        <begin position="41"/>
        <end position="134"/>
    </location>
</feature>
<evidence type="ECO:0000256" key="1">
    <source>
        <dbReference type="ARBA" id="ARBA00022737"/>
    </source>
</evidence>
<dbReference type="SMART" id="SM00321">
    <property type="entry name" value="WSC"/>
    <property type="match status" value="2"/>
</dbReference>
<protein>
    <submittedName>
        <fullName evidence="5">WSC domain-containing</fullName>
    </submittedName>
</protein>
<feature type="domain" description="WSC" evidence="4">
    <location>
        <begin position="146"/>
        <end position="241"/>
    </location>
</feature>